<evidence type="ECO:0000256" key="3">
    <source>
        <dbReference type="ARBA" id="ARBA00022833"/>
    </source>
</evidence>
<proteinExistence type="predicted"/>
<dbReference type="AlphaFoldDB" id="A0AAV5IUV3"/>
<dbReference type="Proteomes" id="UP001054252">
    <property type="component" value="Unassembled WGS sequence"/>
</dbReference>
<keyword evidence="1" id="KW-0479">Metal-binding</keyword>
<comment type="caution">
    <text evidence="6">The sequence shown here is derived from an EMBL/GenBank/DDBJ whole genome shotgun (WGS) entry which is preliminary data.</text>
</comment>
<evidence type="ECO:0000256" key="1">
    <source>
        <dbReference type="ARBA" id="ARBA00022723"/>
    </source>
</evidence>
<evidence type="ECO:0000313" key="6">
    <source>
        <dbReference type="EMBL" id="GKV02532.1"/>
    </source>
</evidence>
<dbReference type="GO" id="GO:0008270">
    <property type="term" value="F:zinc ion binding"/>
    <property type="evidence" value="ECO:0007669"/>
    <property type="project" value="UniProtKB-KW"/>
</dbReference>
<dbReference type="PANTHER" id="PTHR45931">
    <property type="entry name" value="SI:CH211-59O9.10"/>
    <property type="match status" value="1"/>
</dbReference>
<evidence type="ECO:0000256" key="4">
    <source>
        <dbReference type="PROSITE-ProRule" id="PRU00175"/>
    </source>
</evidence>
<accession>A0AAV5IUV3</accession>
<dbReference type="Pfam" id="PF13639">
    <property type="entry name" value="zf-RING_2"/>
    <property type="match status" value="1"/>
</dbReference>
<protein>
    <recommendedName>
        <fullName evidence="5">RING-type domain-containing protein</fullName>
    </recommendedName>
</protein>
<evidence type="ECO:0000259" key="5">
    <source>
        <dbReference type="PROSITE" id="PS50089"/>
    </source>
</evidence>
<dbReference type="SUPFAM" id="SSF57850">
    <property type="entry name" value="RING/U-box"/>
    <property type="match status" value="1"/>
</dbReference>
<gene>
    <name evidence="6" type="ORF">SLEP1_g14965</name>
</gene>
<feature type="domain" description="RING-type" evidence="5">
    <location>
        <begin position="145"/>
        <end position="186"/>
    </location>
</feature>
<keyword evidence="2 4" id="KW-0863">Zinc-finger</keyword>
<dbReference type="GO" id="GO:0061630">
    <property type="term" value="F:ubiquitin protein ligase activity"/>
    <property type="evidence" value="ECO:0007669"/>
    <property type="project" value="TreeGrafter"/>
</dbReference>
<keyword evidence="7" id="KW-1185">Reference proteome</keyword>
<dbReference type="SMART" id="SM00184">
    <property type="entry name" value="RING"/>
    <property type="match status" value="1"/>
</dbReference>
<dbReference type="FunFam" id="3.30.40.10:FF:000611">
    <property type="entry name" value="Zinc finger family protein"/>
    <property type="match status" value="1"/>
</dbReference>
<dbReference type="GO" id="GO:0005634">
    <property type="term" value="C:nucleus"/>
    <property type="evidence" value="ECO:0007669"/>
    <property type="project" value="TreeGrafter"/>
</dbReference>
<name>A0AAV5IUV3_9ROSI</name>
<organism evidence="6 7">
    <name type="scientific">Rubroshorea leprosula</name>
    <dbReference type="NCBI Taxonomy" id="152421"/>
    <lineage>
        <taxon>Eukaryota</taxon>
        <taxon>Viridiplantae</taxon>
        <taxon>Streptophyta</taxon>
        <taxon>Embryophyta</taxon>
        <taxon>Tracheophyta</taxon>
        <taxon>Spermatophyta</taxon>
        <taxon>Magnoliopsida</taxon>
        <taxon>eudicotyledons</taxon>
        <taxon>Gunneridae</taxon>
        <taxon>Pentapetalae</taxon>
        <taxon>rosids</taxon>
        <taxon>malvids</taxon>
        <taxon>Malvales</taxon>
        <taxon>Dipterocarpaceae</taxon>
        <taxon>Rubroshorea</taxon>
    </lineage>
</organism>
<evidence type="ECO:0000256" key="2">
    <source>
        <dbReference type="ARBA" id="ARBA00022771"/>
    </source>
</evidence>
<dbReference type="EMBL" id="BPVZ01000019">
    <property type="protein sequence ID" value="GKV02532.1"/>
    <property type="molecule type" value="Genomic_DNA"/>
</dbReference>
<dbReference type="PANTHER" id="PTHR45931:SF3">
    <property type="entry name" value="RING ZINC FINGER-CONTAINING PROTEIN"/>
    <property type="match status" value="1"/>
</dbReference>
<sequence length="192" mass="22024">MAGMLPGVECARRRRFHQSCGGSDSPSLVLHGRTRRSSFCLYTSKSEIHHTTISTQHRNILNQGYQDEKLGGAAREAKERLDERLGTRKSESKRHESREIFQYSDGRSMALSELQTEVFGSRKKNGSKMFSWAKLGWKASDQDECVVCLDRFKVGETLVHLPCAHRFHSRCLVPWLETNAHCPYCRMEIFSE</sequence>
<evidence type="ECO:0000313" key="7">
    <source>
        <dbReference type="Proteomes" id="UP001054252"/>
    </source>
</evidence>
<reference evidence="6 7" key="1">
    <citation type="journal article" date="2021" name="Commun. Biol.">
        <title>The genome of Shorea leprosula (Dipterocarpaceae) highlights the ecological relevance of drought in aseasonal tropical rainforests.</title>
        <authorList>
            <person name="Ng K.K.S."/>
            <person name="Kobayashi M.J."/>
            <person name="Fawcett J.A."/>
            <person name="Hatakeyama M."/>
            <person name="Paape T."/>
            <person name="Ng C.H."/>
            <person name="Ang C.C."/>
            <person name="Tnah L.H."/>
            <person name="Lee C.T."/>
            <person name="Nishiyama T."/>
            <person name="Sese J."/>
            <person name="O'Brien M.J."/>
            <person name="Copetti D."/>
            <person name="Mohd Noor M.I."/>
            <person name="Ong R.C."/>
            <person name="Putra M."/>
            <person name="Sireger I.Z."/>
            <person name="Indrioko S."/>
            <person name="Kosugi Y."/>
            <person name="Izuno A."/>
            <person name="Isagi Y."/>
            <person name="Lee S.L."/>
            <person name="Shimizu K.K."/>
        </authorList>
    </citation>
    <scope>NUCLEOTIDE SEQUENCE [LARGE SCALE GENOMIC DNA]</scope>
    <source>
        <strain evidence="6">214</strain>
    </source>
</reference>
<dbReference type="PROSITE" id="PS50089">
    <property type="entry name" value="ZF_RING_2"/>
    <property type="match status" value="1"/>
</dbReference>
<dbReference type="CDD" id="cd16454">
    <property type="entry name" value="RING-H2_PA-TM-RING"/>
    <property type="match status" value="1"/>
</dbReference>
<dbReference type="InterPro" id="IPR001841">
    <property type="entry name" value="Znf_RING"/>
</dbReference>
<dbReference type="GO" id="GO:0006511">
    <property type="term" value="P:ubiquitin-dependent protein catabolic process"/>
    <property type="evidence" value="ECO:0007669"/>
    <property type="project" value="TreeGrafter"/>
</dbReference>
<dbReference type="InterPro" id="IPR051834">
    <property type="entry name" value="RING_finger_E3_ligase"/>
</dbReference>
<dbReference type="Gene3D" id="3.30.40.10">
    <property type="entry name" value="Zinc/RING finger domain, C3HC4 (zinc finger)"/>
    <property type="match status" value="1"/>
</dbReference>
<dbReference type="InterPro" id="IPR013083">
    <property type="entry name" value="Znf_RING/FYVE/PHD"/>
</dbReference>
<keyword evidence="3" id="KW-0862">Zinc</keyword>